<name>A0ACC2K7Q6_PERAE</name>
<gene>
    <name evidence="1" type="ORF">MRB53_013354</name>
</gene>
<proteinExistence type="predicted"/>
<keyword evidence="2" id="KW-1185">Reference proteome</keyword>
<dbReference type="EMBL" id="CM056812">
    <property type="protein sequence ID" value="KAJ8617168.1"/>
    <property type="molecule type" value="Genomic_DNA"/>
</dbReference>
<sequence length="1271" mass="144667">MGYYDDLIQQLHVNRYDGVVGDITITSKRSKYGGFTLPYMMSGVSMIVPVADGHTKSLWWFLKPLTLKFWLLIIALFLLKGILVWIFEHENNPEFRGTLPEQVGKTLSFSFSIFVFAQKETLKSNYSRLIVNLWIFGVFLFVTSYASILQSVLTSNNDQPIVTSIQQLIRNGDCVGYQKESFVYDLLKQMGFQEHSSIEEYEIALSRGSHRNGVSGIIDEIPYVKLFLAKYANRYMMVGPTINPSGFGFLFQRGCAIVHDVSRAVLNFTEGERAHELEKKWFGSQEPNPSPTRDRRLSTYDFRGVLLITECVTGISLLIFLIVAIFRRWQTPRVPSSKGAIEMNGNPINEEAESTADGLLVNSTNGFKYCGWHRGKDNKQSPCRFMRTASGLLEGMIGSELNDTTYGENEVNFPLIAIANSSSLLPTGFPYSVFVAHNVYSERVIPTPGPNNERNTTSPYLISHEHFANKNGQKEALEHGQHIYYEQALDQVVGHAIATTDALNYSDSMHQFIEESDSIEININLITWELLKFAIIHLTCLGIMKFLKKVFTWISSHKRIIYNQDVRSVRVCLELILILMLLTTTLLAMSYTRSLNSMLNVQKLQPNTEDVTTKPGAFRNSSTNIARGWISKEHEEKNNPSRGDDSENSAKDREYATKATREKTYKKLRVRIPFKYAVHKFLQLNEKSRGKLRIMTSFSLVANFPYKVSGKFSPHKNHKDDDEEYTGELIYELYSNMNDSVSFEDFMRMVVEHKRSKSHLKNGKNDVKLRMLVHTKSTFHEFVKAEHDPKGNGMIVTGYSVDAFKEVMDSLPYPVSYEFFPYENGHSNDMGHYDDLIQQLHLNRYDGVVGDVTITSNRTKYGDFTLPYMPSGVSMIVPVVDSLIKNRWWFLKPLTWKLCLVTIVLSLSKGLLLWYFERENNEEFKGTFLEQMGKILSFSSIFVLAQNDKLKSNYSKLLMIFWIFGVFVLSTSYAAELQSMITSNNDTPAVSDIEQLIMNGDYVGYQKGSFVFGLLKHMGFQREKLKAYSSKEEYAMALSRGSHNNGVSAIIDEIPYIKIFLAKYSSRYTMAGPTLRPGGFGFLFHRGCAIVPDVSRAVQKFIEGEKRPELENKWFGSNEPNPPPPQNCERNTRLSLHAFLGVFMISELIPLTIAIISFVFNKCRVWKTKCSPSSDGAVEAQKIEELFNRFYAEMNGTPINQGSHIVQGESNQATPNDSPLEVTVIQNESSHSVIAFQNKSITCDEILHSLRSSTTENREITMEIFSRRQAV</sequence>
<organism evidence="1 2">
    <name type="scientific">Persea americana</name>
    <name type="common">Avocado</name>
    <dbReference type="NCBI Taxonomy" id="3435"/>
    <lineage>
        <taxon>Eukaryota</taxon>
        <taxon>Viridiplantae</taxon>
        <taxon>Streptophyta</taxon>
        <taxon>Embryophyta</taxon>
        <taxon>Tracheophyta</taxon>
        <taxon>Spermatophyta</taxon>
        <taxon>Magnoliopsida</taxon>
        <taxon>Magnoliidae</taxon>
        <taxon>Laurales</taxon>
        <taxon>Lauraceae</taxon>
        <taxon>Persea</taxon>
    </lineage>
</organism>
<evidence type="ECO:0000313" key="2">
    <source>
        <dbReference type="Proteomes" id="UP001234297"/>
    </source>
</evidence>
<protein>
    <submittedName>
        <fullName evidence="1">Uncharacterized protein</fullName>
    </submittedName>
</protein>
<dbReference type="Proteomes" id="UP001234297">
    <property type="component" value="Chromosome 4"/>
</dbReference>
<evidence type="ECO:0000313" key="1">
    <source>
        <dbReference type="EMBL" id="KAJ8617168.1"/>
    </source>
</evidence>
<reference evidence="1 2" key="1">
    <citation type="journal article" date="2022" name="Hortic Res">
        <title>A haplotype resolved chromosomal level avocado genome allows analysis of novel avocado genes.</title>
        <authorList>
            <person name="Nath O."/>
            <person name="Fletcher S.J."/>
            <person name="Hayward A."/>
            <person name="Shaw L.M."/>
            <person name="Masouleh A.K."/>
            <person name="Furtado A."/>
            <person name="Henry R.J."/>
            <person name="Mitter N."/>
        </authorList>
    </citation>
    <scope>NUCLEOTIDE SEQUENCE [LARGE SCALE GENOMIC DNA]</scope>
    <source>
        <strain evidence="2">cv. Hass</strain>
    </source>
</reference>
<accession>A0ACC2K7Q6</accession>
<comment type="caution">
    <text evidence="1">The sequence shown here is derived from an EMBL/GenBank/DDBJ whole genome shotgun (WGS) entry which is preliminary data.</text>
</comment>